<accession>A0AAW3V2E5</accession>
<dbReference type="AlphaFoldDB" id="A0AAW3V2E5"/>
<evidence type="ECO:0000313" key="2">
    <source>
        <dbReference type="EMBL" id="MBB6205099.1"/>
    </source>
</evidence>
<gene>
    <name evidence="2" type="ORF">GGD69_005993</name>
</gene>
<name>A0AAW3V2E5_9BURK</name>
<reference evidence="2 3" key="1">
    <citation type="submission" date="2020-08" db="EMBL/GenBank/DDBJ databases">
        <title>Genomic Encyclopedia of Type Strains, Phase IV (KMG-V): Genome sequencing to study the core and pangenomes of soil and plant-associated prokaryotes.</title>
        <authorList>
            <person name="Whitman W."/>
        </authorList>
    </citation>
    <scope>NUCLEOTIDE SEQUENCE [LARGE SCALE GENOMIC DNA]</scope>
    <source>
        <strain evidence="2 3">SEMIA 4013</strain>
    </source>
</reference>
<proteinExistence type="predicted"/>
<protein>
    <submittedName>
        <fullName evidence="2">Uncharacterized protein</fullName>
    </submittedName>
</protein>
<dbReference type="EMBL" id="JACIIK010000011">
    <property type="protein sequence ID" value="MBB6205099.1"/>
    <property type="molecule type" value="Genomic_DNA"/>
</dbReference>
<feature type="region of interest" description="Disordered" evidence="1">
    <location>
        <begin position="1"/>
        <end position="29"/>
    </location>
</feature>
<feature type="region of interest" description="Disordered" evidence="1">
    <location>
        <begin position="45"/>
        <end position="74"/>
    </location>
</feature>
<feature type="compositionally biased region" description="Polar residues" evidence="1">
    <location>
        <begin position="1"/>
        <end position="11"/>
    </location>
</feature>
<organism evidence="2 3">
    <name type="scientific">Paraburkholderia fungorum</name>
    <dbReference type="NCBI Taxonomy" id="134537"/>
    <lineage>
        <taxon>Bacteria</taxon>
        <taxon>Pseudomonadati</taxon>
        <taxon>Pseudomonadota</taxon>
        <taxon>Betaproteobacteria</taxon>
        <taxon>Burkholderiales</taxon>
        <taxon>Burkholderiaceae</taxon>
        <taxon>Paraburkholderia</taxon>
    </lineage>
</organism>
<dbReference type="Proteomes" id="UP000518681">
    <property type="component" value="Unassembled WGS sequence"/>
</dbReference>
<sequence>MTGSLATTSDSPLLPRPTLGGRRASQGLDTHPHFLRIRISLTGQFQQPAPGRAPGEVPPSGEPPALPSGPSTQHPHFLRILTLPPLWSLSVERKLPAARPCANTPFSGQALSRSCSRGVYPYGATVSSPMASAWIEPIAPARSPFGTRRLPVGRLRAGYLCLSIAKSRAAPIAGRKRAILA</sequence>
<evidence type="ECO:0000313" key="3">
    <source>
        <dbReference type="Proteomes" id="UP000518681"/>
    </source>
</evidence>
<comment type="caution">
    <text evidence="2">The sequence shown here is derived from an EMBL/GenBank/DDBJ whole genome shotgun (WGS) entry which is preliminary data.</text>
</comment>
<evidence type="ECO:0000256" key="1">
    <source>
        <dbReference type="SAM" id="MobiDB-lite"/>
    </source>
</evidence>
<feature type="compositionally biased region" description="Pro residues" evidence="1">
    <location>
        <begin position="56"/>
        <end position="67"/>
    </location>
</feature>